<evidence type="ECO:0000256" key="6">
    <source>
        <dbReference type="ARBA" id="ARBA00022723"/>
    </source>
</evidence>
<dbReference type="GO" id="GO:0005576">
    <property type="term" value="C:extracellular region"/>
    <property type="evidence" value="ECO:0007669"/>
    <property type="project" value="UniProtKB-SubCell"/>
</dbReference>
<sequence>MMAYPPPGGGFGFGNQYQQPYGGGYTYNNSAYNVNFAQPMLGLPMMPMMGMMMQQAPPSQQTNITYNMMFSSDAAFQDSAASALGMEADDVEVSDDEYEDEEEEEEEEEVREKKKKFKKKCKRRQKLAQKVAEKCQEDDNFLEQVRQNYIARLRTHLLKDGTIDPTEGTIKYYAKYKADDPLVPFMAEYDGTELVGEKWDAEWDCMYLKEACDGAGTNEEAIIYICTTRNNEQRQILKKQFKTNYGEDLMETLDSETSFKFKEVILALFVPPPLFDALNIKKAIQGLGTDESVLIEILLSRTNAQIEEMKAVYGDINPDDCATDKDLECNIEDDTSGDLKRILISAAQGGRAELDPEKIDEAVVPVMFHDEETDEDKPTGSFTIDMEKLVDMNRAKKDANNLFEAGEDCFGTDEDTFIRIFACRETYQLRAIYGEYVKLTQRDVENTIDREFSSDSEKALLTLVMSIKCRPKYFAERLTWTMKGLGTKDSDLIRVIVSRAEIDMVQIKEIFLAQNKKTLWKWIEEDCSGDYREMLQRIVGRD</sequence>
<evidence type="ECO:0000256" key="4">
    <source>
        <dbReference type="ARBA" id="ARBA00011738"/>
    </source>
</evidence>
<evidence type="ECO:0000256" key="15">
    <source>
        <dbReference type="SAM" id="MobiDB-lite"/>
    </source>
</evidence>
<dbReference type="Pfam" id="PF00191">
    <property type="entry name" value="Annexin"/>
    <property type="match status" value="4"/>
</dbReference>
<dbReference type="OrthoDB" id="37886at2759"/>
<evidence type="ECO:0000256" key="8">
    <source>
        <dbReference type="ARBA" id="ARBA00022837"/>
    </source>
</evidence>
<dbReference type="GO" id="GO:0005737">
    <property type="term" value="C:cytoplasm"/>
    <property type="evidence" value="ECO:0007669"/>
    <property type="project" value="TreeGrafter"/>
</dbReference>
<dbReference type="GO" id="GO:0005886">
    <property type="term" value="C:plasma membrane"/>
    <property type="evidence" value="ECO:0007669"/>
    <property type="project" value="TreeGrafter"/>
</dbReference>
<dbReference type="GO" id="GO:0005544">
    <property type="term" value="F:calcium-dependent phospholipid binding"/>
    <property type="evidence" value="ECO:0007669"/>
    <property type="project" value="UniProtKB-KW"/>
</dbReference>
<dbReference type="AlphaFoldDB" id="A0A6J8BEK8"/>
<comment type="function">
    <text evidence="11">Calcium/phospholipid-binding protein which promotes membrane fusion and is involved in exocytosis.</text>
</comment>
<keyword evidence="10 14" id="KW-0111">Calcium/phospholipid-binding</keyword>
<dbReference type="GO" id="GO:0005509">
    <property type="term" value="F:calcium ion binding"/>
    <property type="evidence" value="ECO:0007669"/>
    <property type="project" value="InterPro"/>
</dbReference>
<dbReference type="InterPro" id="IPR018502">
    <property type="entry name" value="Annexin_repeat"/>
</dbReference>
<dbReference type="SUPFAM" id="SSF47874">
    <property type="entry name" value="Annexin"/>
    <property type="match status" value="1"/>
</dbReference>
<evidence type="ECO:0000256" key="14">
    <source>
        <dbReference type="RuleBase" id="RU003540"/>
    </source>
</evidence>
<dbReference type="GO" id="GO:0043657">
    <property type="term" value="C:host cell"/>
    <property type="evidence" value="ECO:0007669"/>
    <property type="project" value="UniProtKB-SubCell"/>
</dbReference>
<protein>
    <recommendedName>
        <fullName evidence="14">Annexin</fullName>
    </recommendedName>
</protein>
<comment type="function">
    <text evidence="12">Involved in reproduction of the worm. Involved in host-parasite interaction. Delivered into the host cell by means of parasite exosomes. Binds to acidic phospholipid membranes in a calcium-dependent manner in vitro. Causes aggregation of liposomes in the presence of calcium, but not in its absence. Likely to promote membrane fusion. May provide structural integrity within the tegument.</text>
</comment>
<evidence type="ECO:0000313" key="16">
    <source>
        <dbReference type="EMBL" id="CAC5381334.1"/>
    </source>
</evidence>
<evidence type="ECO:0000256" key="5">
    <source>
        <dbReference type="ARBA" id="ARBA00022553"/>
    </source>
</evidence>
<name>A0A6J8BEK8_MYTCO</name>
<keyword evidence="17" id="KW-1185">Reference proteome</keyword>
<keyword evidence="7 14" id="KW-0677">Repeat</keyword>
<dbReference type="SMART" id="SM00335">
    <property type="entry name" value="ANX"/>
    <property type="match status" value="4"/>
</dbReference>
<dbReference type="FunFam" id="1.10.220.10:FF:000002">
    <property type="entry name" value="Annexin"/>
    <property type="match status" value="1"/>
</dbReference>
<gene>
    <name evidence="16" type="ORF">MCOR_17218</name>
</gene>
<dbReference type="GO" id="GO:0001786">
    <property type="term" value="F:phosphatidylserine binding"/>
    <property type="evidence" value="ECO:0007669"/>
    <property type="project" value="TreeGrafter"/>
</dbReference>
<evidence type="ECO:0000256" key="13">
    <source>
        <dbReference type="ARBA" id="ARBA00060393"/>
    </source>
</evidence>
<reference evidence="16 17" key="1">
    <citation type="submission" date="2020-06" db="EMBL/GenBank/DDBJ databases">
        <authorList>
            <person name="Li R."/>
            <person name="Bekaert M."/>
        </authorList>
    </citation>
    <scope>NUCLEOTIDE SEQUENCE [LARGE SCALE GENOMIC DNA]</scope>
    <source>
        <strain evidence="17">wild</strain>
    </source>
</reference>
<evidence type="ECO:0000256" key="11">
    <source>
        <dbReference type="ARBA" id="ARBA00037210"/>
    </source>
</evidence>
<keyword evidence="9 14" id="KW-0041">Annexin</keyword>
<dbReference type="PRINTS" id="PR00196">
    <property type="entry name" value="ANNEXIN"/>
</dbReference>
<dbReference type="GO" id="GO:0012506">
    <property type="term" value="C:vesicle membrane"/>
    <property type="evidence" value="ECO:0007669"/>
    <property type="project" value="TreeGrafter"/>
</dbReference>
<dbReference type="EMBL" id="CACVKT020003049">
    <property type="protein sequence ID" value="CAC5381334.1"/>
    <property type="molecule type" value="Genomic_DNA"/>
</dbReference>
<feature type="compositionally biased region" description="Acidic residues" evidence="15">
    <location>
        <begin position="90"/>
        <end position="109"/>
    </location>
</feature>
<dbReference type="PANTHER" id="PTHR10502:SF239">
    <property type="entry name" value="ANNEXIN A7"/>
    <property type="match status" value="1"/>
</dbReference>
<evidence type="ECO:0000256" key="7">
    <source>
        <dbReference type="ARBA" id="ARBA00022737"/>
    </source>
</evidence>
<dbReference type="PROSITE" id="PS00223">
    <property type="entry name" value="ANNEXIN_1"/>
    <property type="match status" value="1"/>
</dbReference>
<evidence type="ECO:0000256" key="2">
    <source>
        <dbReference type="ARBA" id="ARBA00004550"/>
    </source>
</evidence>
<dbReference type="InterPro" id="IPR001464">
    <property type="entry name" value="Annexin"/>
</dbReference>
<dbReference type="FunFam" id="1.10.220.10:FF:000003">
    <property type="entry name" value="Annexin"/>
    <property type="match status" value="1"/>
</dbReference>
<comment type="domain">
    <text evidence="14">A pair of annexin repeats may form one binding site for calcium and phospholipid.</text>
</comment>
<dbReference type="InterPro" id="IPR037104">
    <property type="entry name" value="Annexin_sf"/>
</dbReference>
<dbReference type="Gene3D" id="1.10.220.10">
    <property type="entry name" value="Annexin"/>
    <property type="match status" value="4"/>
</dbReference>
<evidence type="ECO:0000313" key="17">
    <source>
        <dbReference type="Proteomes" id="UP000507470"/>
    </source>
</evidence>
<evidence type="ECO:0000256" key="1">
    <source>
        <dbReference type="ARBA" id="ARBA00004340"/>
    </source>
</evidence>
<feature type="region of interest" description="Disordered" evidence="15">
    <location>
        <begin position="90"/>
        <end position="115"/>
    </location>
</feature>
<keyword evidence="8 14" id="KW-0106">Calcium</keyword>
<dbReference type="PANTHER" id="PTHR10502">
    <property type="entry name" value="ANNEXIN"/>
    <property type="match status" value="1"/>
</dbReference>
<comment type="subunit">
    <text evidence="4">Homodimer.</text>
</comment>
<evidence type="ECO:0000256" key="12">
    <source>
        <dbReference type="ARBA" id="ARBA00059330"/>
    </source>
</evidence>
<dbReference type="Proteomes" id="UP000507470">
    <property type="component" value="Unassembled WGS sequence"/>
</dbReference>
<comment type="similarity">
    <text evidence="3 14">Belongs to the annexin family.</text>
</comment>
<evidence type="ECO:0000256" key="9">
    <source>
        <dbReference type="ARBA" id="ARBA00023216"/>
    </source>
</evidence>
<evidence type="ECO:0000256" key="10">
    <source>
        <dbReference type="ARBA" id="ARBA00023302"/>
    </source>
</evidence>
<keyword evidence="6" id="KW-0479">Metal-binding</keyword>
<evidence type="ECO:0000256" key="3">
    <source>
        <dbReference type="ARBA" id="ARBA00007831"/>
    </source>
</evidence>
<dbReference type="PROSITE" id="PS51897">
    <property type="entry name" value="ANNEXIN_2"/>
    <property type="match status" value="4"/>
</dbReference>
<comment type="subcellular location">
    <subcellularLocation>
        <location evidence="1">Host cell</location>
    </subcellularLocation>
    <subcellularLocation>
        <location evidence="2">Secreted</location>
        <location evidence="2">Extracellular exosome</location>
    </subcellularLocation>
    <subcellularLocation>
        <location evidence="13">Tegument</location>
    </subcellularLocation>
</comment>
<dbReference type="InterPro" id="IPR018252">
    <property type="entry name" value="Annexin_repeat_CS"/>
</dbReference>
<dbReference type="FunFam" id="1.10.220.10:FF:000005">
    <property type="entry name" value="Annexin"/>
    <property type="match status" value="1"/>
</dbReference>
<organism evidence="16 17">
    <name type="scientific">Mytilus coruscus</name>
    <name type="common">Sea mussel</name>
    <dbReference type="NCBI Taxonomy" id="42192"/>
    <lineage>
        <taxon>Eukaryota</taxon>
        <taxon>Metazoa</taxon>
        <taxon>Spiralia</taxon>
        <taxon>Lophotrochozoa</taxon>
        <taxon>Mollusca</taxon>
        <taxon>Bivalvia</taxon>
        <taxon>Autobranchia</taxon>
        <taxon>Pteriomorphia</taxon>
        <taxon>Mytilida</taxon>
        <taxon>Mytiloidea</taxon>
        <taxon>Mytilidae</taxon>
        <taxon>Mytilinae</taxon>
        <taxon>Mytilus</taxon>
    </lineage>
</organism>
<proteinExistence type="inferred from homology"/>
<keyword evidence="5" id="KW-0597">Phosphoprotein</keyword>
<dbReference type="FunFam" id="1.10.220.10:FF:000001">
    <property type="entry name" value="Annexin"/>
    <property type="match status" value="1"/>
</dbReference>
<dbReference type="GO" id="GO:0005634">
    <property type="term" value="C:nucleus"/>
    <property type="evidence" value="ECO:0007669"/>
    <property type="project" value="TreeGrafter"/>
</dbReference>
<accession>A0A6J8BEK8</accession>